<dbReference type="PANTHER" id="PTHR35174">
    <property type="entry name" value="BLL7171 PROTEIN-RELATED"/>
    <property type="match status" value="1"/>
</dbReference>
<reference evidence="3" key="2">
    <citation type="submission" date="2020-09" db="EMBL/GenBank/DDBJ databases">
        <authorList>
            <person name="Sun Q."/>
            <person name="Zhou Y."/>
        </authorList>
    </citation>
    <scope>NUCLEOTIDE SEQUENCE</scope>
    <source>
        <strain evidence="3">CGMCC 1.12160</strain>
    </source>
</reference>
<dbReference type="InterPro" id="IPR011008">
    <property type="entry name" value="Dimeric_a/b-barrel"/>
</dbReference>
<comment type="similarity">
    <text evidence="1">Belongs to the YciI family.</text>
</comment>
<dbReference type="InterPro" id="IPR005545">
    <property type="entry name" value="YCII"/>
</dbReference>
<dbReference type="EMBL" id="BMEM01000005">
    <property type="protein sequence ID" value="GGF58531.1"/>
    <property type="molecule type" value="Genomic_DNA"/>
</dbReference>
<dbReference type="AlphaFoldDB" id="A0A917F7T7"/>
<feature type="domain" description="YCII-related" evidence="2">
    <location>
        <begin position="4"/>
        <end position="110"/>
    </location>
</feature>
<dbReference type="SUPFAM" id="SSF54909">
    <property type="entry name" value="Dimeric alpha+beta barrel"/>
    <property type="match status" value="1"/>
</dbReference>
<evidence type="ECO:0000256" key="1">
    <source>
        <dbReference type="ARBA" id="ARBA00007689"/>
    </source>
</evidence>
<dbReference type="Gene3D" id="3.30.70.1060">
    <property type="entry name" value="Dimeric alpha+beta barrel"/>
    <property type="match status" value="1"/>
</dbReference>
<dbReference type="RefSeq" id="WP_188431832.1">
    <property type="nucleotide sequence ID" value="NZ_BAABKH010000006.1"/>
</dbReference>
<accession>A0A917F7T7</accession>
<evidence type="ECO:0000313" key="3">
    <source>
        <dbReference type="EMBL" id="GGF58531.1"/>
    </source>
</evidence>
<evidence type="ECO:0000313" key="4">
    <source>
        <dbReference type="Proteomes" id="UP000605670"/>
    </source>
</evidence>
<dbReference type="Proteomes" id="UP000605670">
    <property type="component" value="Unassembled WGS sequence"/>
</dbReference>
<evidence type="ECO:0000259" key="2">
    <source>
        <dbReference type="Pfam" id="PF03795"/>
    </source>
</evidence>
<organism evidence="3 4">
    <name type="scientific">Ornithinimicrobium tianjinense</name>
    <dbReference type="NCBI Taxonomy" id="1195761"/>
    <lineage>
        <taxon>Bacteria</taxon>
        <taxon>Bacillati</taxon>
        <taxon>Actinomycetota</taxon>
        <taxon>Actinomycetes</taxon>
        <taxon>Micrococcales</taxon>
        <taxon>Ornithinimicrobiaceae</taxon>
        <taxon>Ornithinimicrobium</taxon>
    </lineage>
</organism>
<name>A0A917F7T7_9MICO</name>
<sequence>MPQYAVLIYSAESAHTPGETADTSEAIAECDEHAEALITDAVMTAAWAFTPRSMARSVRADGVSEGPFYDTPDALVGFYVLEAPDLDTALATAATNSVVRQGGGLEVRPIHSGGFVGS</sequence>
<gene>
    <name evidence="3" type="ORF">GCM10011366_27940</name>
</gene>
<proteinExistence type="inferred from homology"/>
<reference evidence="3" key="1">
    <citation type="journal article" date="2014" name="Int. J. Syst. Evol. Microbiol.">
        <title>Complete genome sequence of Corynebacterium casei LMG S-19264T (=DSM 44701T), isolated from a smear-ripened cheese.</title>
        <authorList>
            <consortium name="US DOE Joint Genome Institute (JGI-PGF)"/>
            <person name="Walter F."/>
            <person name="Albersmeier A."/>
            <person name="Kalinowski J."/>
            <person name="Ruckert C."/>
        </authorList>
    </citation>
    <scope>NUCLEOTIDE SEQUENCE</scope>
    <source>
        <strain evidence="3">CGMCC 1.12160</strain>
    </source>
</reference>
<dbReference type="PANTHER" id="PTHR35174:SF3">
    <property type="entry name" value="BLL7171 PROTEIN"/>
    <property type="match status" value="1"/>
</dbReference>
<protein>
    <recommendedName>
        <fullName evidence="2">YCII-related domain-containing protein</fullName>
    </recommendedName>
</protein>
<keyword evidence="4" id="KW-1185">Reference proteome</keyword>
<comment type="caution">
    <text evidence="3">The sequence shown here is derived from an EMBL/GenBank/DDBJ whole genome shotgun (WGS) entry which is preliminary data.</text>
</comment>
<dbReference type="Pfam" id="PF03795">
    <property type="entry name" value="YCII"/>
    <property type="match status" value="1"/>
</dbReference>